<comment type="caution">
    <text evidence="1">The sequence shown here is derived from an EMBL/GenBank/DDBJ whole genome shotgun (WGS) entry which is preliminary data.</text>
</comment>
<proteinExistence type="predicted"/>
<dbReference type="AlphaFoldDB" id="A0AA39RXH3"/>
<evidence type="ECO:0000313" key="2">
    <source>
        <dbReference type="Proteomes" id="UP001168877"/>
    </source>
</evidence>
<evidence type="ECO:0000313" key="1">
    <source>
        <dbReference type="EMBL" id="KAK0581975.1"/>
    </source>
</evidence>
<dbReference type="Proteomes" id="UP001168877">
    <property type="component" value="Unassembled WGS sequence"/>
</dbReference>
<keyword evidence="2" id="KW-1185">Reference proteome</keyword>
<reference evidence="1" key="1">
    <citation type="journal article" date="2022" name="Plant J.">
        <title>Strategies of tolerance reflected in two North American maple genomes.</title>
        <authorList>
            <person name="McEvoy S.L."/>
            <person name="Sezen U.U."/>
            <person name="Trouern-Trend A."/>
            <person name="McMahon S.M."/>
            <person name="Schaberg P.G."/>
            <person name="Yang J."/>
            <person name="Wegrzyn J.L."/>
            <person name="Swenson N.G."/>
        </authorList>
    </citation>
    <scope>NUCLEOTIDE SEQUENCE</scope>
    <source>
        <strain evidence="1">NS2018</strain>
    </source>
</reference>
<reference evidence="1" key="2">
    <citation type="submission" date="2023-06" db="EMBL/GenBank/DDBJ databases">
        <authorList>
            <person name="Swenson N.G."/>
            <person name="Wegrzyn J.L."/>
            <person name="Mcevoy S.L."/>
        </authorList>
    </citation>
    <scope>NUCLEOTIDE SEQUENCE</scope>
    <source>
        <strain evidence="1">NS2018</strain>
        <tissue evidence="1">Leaf</tissue>
    </source>
</reference>
<gene>
    <name evidence="1" type="ORF">LWI29_020050</name>
</gene>
<organism evidence="1 2">
    <name type="scientific">Acer saccharum</name>
    <name type="common">Sugar maple</name>
    <dbReference type="NCBI Taxonomy" id="4024"/>
    <lineage>
        <taxon>Eukaryota</taxon>
        <taxon>Viridiplantae</taxon>
        <taxon>Streptophyta</taxon>
        <taxon>Embryophyta</taxon>
        <taxon>Tracheophyta</taxon>
        <taxon>Spermatophyta</taxon>
        <taxon>Magnoliopsida</taxon>
        <taxon>eudicotyledons</taxon>
        <taxon>Gunneridae</taxon>
        <taxon>Pentapetalae</taxon>
        <taxon>rosids</taxon>
        <taxon>malvids</taxon>
        <taxon>Sapindales</taxon>
        <taxon>Sapindaceae</taxon>
        <taxon>Hippocastanoideae</taxon>
        <taxon>Acereae</taxon>
        <taxon>Acer</taxon>
    </lineage>
</organism>
<dbReference type="EMBL" id="JAUESC010000384">
    <property type="protein sequence ID" value="KAK0581975.1"/>
    <property type="molecule type" value="Genomic_DNA"/>
</dbReference>
<accession>A0AA39RXH3</accession>
<sequence length="216" mass="22216">MGSSPVSIADPMFIEADIFDAAVSSSSSLHVAMAQPGSPLHLQVGTIPASSKALIGPVLSQPLDRVPVSVGVSVHGSVQSSGLLVQGNKCYADLLKTSHSLPRGKAIVGEVDPLVGSSLPLSSIRGFSYANRFMVAPIQEDNVSSPSILSKKVCQSQQVGRSEDSLIGVPIYSSRMGAGPVYSEGPSSILDVSAGSVVSISSIVSMVGQRAKVKGW</sequence>
<protein>
    <submittedName>
        <fullName evidence="1">Uncharacterized protein</fullName>
    </submittedName>
</protein>
<name>A0AA39RXH3_ACESA</name>